<keyword evidence="4" id="KW-1185">Reference proteome</keyword>
<reference evidence="3" key="2">
    <citation type="submission" date="2021-04" db="EMBL/GenBank/DDBJ databases">
        <title>Genome-wide patterns of bracovirus chromosomal integration into multiple host tissues during parasitism.</title>
        <authorList>
            <person name="Chebbi M.A.C."/>
        </authorList>
    </citation>
    <scope>NUCLEOTIDE SEQUENCE</scope>
    <source>
        <tissue evidence="3">Whole body</tissue>
    </source>
</reference>
<protein>
    <submittedName>
        <fullName evidence="3">Uncharacterized protein</fullName>
    </submittedName>
</protein>
<keyword evidence="2" id="KW-1133">Transmembrane helix</keyword>
<comment type="caution">
    <text evidence="3">The sequence shown here is derived from an EMBL/GenBank/DDBJ whole genome shotgun (WGS) entry which is preliminary data.</text>
</comment>
<proteinExistence type="predicted"/>
<name>A0A8J5R145_9HYME</name>
<feature type="transmembrane region" description="Helical" evidence="2">
    <location>
        <begin position="110"/>
        <end position="131"/>
    </location>
</feature>
<dbReference type="Proteomes" id="UP000729913">
    <property type="component" value="Unassembled WGS sequence"/>
</dbReference>
<evidence type="ECO:0000313" key="4">
    <source>
        <dbReference type="Proteomes" id="UP000729913"/>
    </source>
</evidence>
<gene>
    <name evidence="3" type="ORF">G9C98_003122</name>
</gene>
<evidence type="ECO:0000256" key="1">
    <source>
        <dbReference type="SAM" id="MobiDB-lite"/>
    </source>
</evidence>
<organism evidence="3 4">
    <name type="scientific">Cotesia typhae</name>
    <dbReference type="NCBI Taxonomy" id="2053667"/>
    <lineage>
        <taxon>Eukaryota</taxon>
        <taxon>Metazoa</taxon>
        <taxon>Ecdysozoa</taxon>
        <taxon>Arthropoda</taxon>
        <taxon>Hexapoda</taxon>
        <taxon>Insecta</taxon>
        <taxon>Pterygota</taxon>
        <taxon>Neoptera</taxon>
        <taxon>Endopterygota</taxon>
        <taxon>Hymenoptera</taxon>
        <taxon>Apocrita</taxon>
        <taxon>Ichneumonoidea</taxon>
        <taxon>Braconidae</taxon>
        <taxon>Microgastrinae</taxon>
        <taxon>Cotesia</taxon>
    </lineage>
</organism>
<feature type="region of interest" description="Disordered" evidence="1">
    <location>
        <begin position="1"/>
        <end position="24"/>
    </location>
</feature>
<evidence type="ECO:0000313" key="3">
    <source>
        <dbReference type="EMBL" id="KAG8038815.1"/>
    </source>
</evidence>
<reference evidence="3" key="1">
    <citation type="submission" date="2020-03" db="EMBL/GenBank/DDBJ databases">
        <authorList>
            <person name="Chebbi M.A."/>
            <person name="Drezen J.M."/>
        </authorList>
    </citation>
    <scope>NUCLEOTIDE SEQUENCE</scope>
    <source>
        <tissue evidence="3">Whole body</tissue>
    </source>
</reference>
<keyword evidence="2" id="KW-0472">Membrane</keyword>
<keyword evidence="2" id="KW-0812">Transmembrane</keyword>
<dbReference type="AlphaFoldDB" id="A0A8J5R145"/>
<dbReference type="EMBL" id="JAAOIC020000039">
    <property type="protein sequence ID" value="KAG8038815.1"/>
    <property type="molecule type" value="Genomic_DNA"/>
</dbReference>
<evidence type="ECO:0000256" key="2">
    <source>
        <dbReference type="SAM" id="Phobius"/>
    </source>
</evidence>
<accession>A0A8J5R145</accession>
<sequence length="141" mass="16571">MNGTQGLHGNGVREPTMSSVDSRVDNSRRTLTGPVQQHIQQQYDAITPAGRLTGDVKSTFGPQNNGMTRFHKNKNYRKRPVGFLSGKEMREKILALEKERKTLIYRSRSFFSINYVLFYLFSNFHRFYFLYFRELHVTRKN</sequence>